<name>A0A9X1T6M7_9HYPH</name>
<reference evidence="1" key="1">
    <citation type="submission" date="2022-01" db="EMBL/GenBank/DDBJ databases">
        <title>Jiella avicenniae sp. nov., a novel endophytic bacterium isolated from bark of Avicennia marina.</title>
        <authorList>
            <person name="Tuo L."/>
        </authorList>
    </citation>
    <scope>NUCLEOTIDE SEQUENCE</scope>
    <source>
        <strain evidence="1">CBK1P-4</strain>
    </source>
</reference>
<comment type="caution">
    <text evidence="1">The sequence shown here is derived from an EMBL/GenBank/DDBJ whole genome shotgun (WGS) entry which is preliminary data.</text>
</comment>
<evidence type="ECO:0008006" key="3">
    <source>
        <dbReference type="Google" id="ProtNLM"/>
    </source>
</evidence>
<sequence length="1066" mass="110135">MRRAAGISCGVFAAVLVFVVGAVALVVATSFGNRLLLDQSERLAAMMLPDGVAVSIGGRSVGFAATGKIGLRYADVVLTDRASGTTLATVADLSVDFSLFDLLTDDLAAEAITATGVAVDPAILSGSADLGPVTTEAIFAALDRAGAEVAGIPIEAITVSDLTIAGSSPSEPRIARLRIDKGNGGDLRLDGALALDGTNIAVTGSARPSDTGDGLQHLDLTTDSIDLPVTIGPSARPSLAVSLALGGEKGARHLKLAAATAISRGAGERIDGTLGIDFNEGREEAEIAADFSDGSDLRAAFAGVADLAAGTDGKVPFRLDSTRLVSRIRSAVAEPGPSPERTARLTSRGTIDIESGRLSIDAARLDAGTGWLEATAEIGGFDPQDRLETKLRGNKLVAADLTAFWPFFIAEGPRGWAMEHLKDGVITEAEVGLDLTIERFLAVIQPNTPMRDDEFQLRLAFEGGAFTTLKDMPPLADVSGGVRHRGDHATIGLETGTVVGMPELSVLPSSLDIQHAGGGVDGALSLNIEGAAADLVRLAGHEPIIANAAKDWQPEDFAGKARVGVGTAFHLGDEPETGSEVSGLKWTVVAELKGVDVMKPIEGRRLSDLTGTAMIAEASAMGDFTGRIDGIAADVSFSQPIGPDPVGESSLKISARLDDGEIAALSPALARVVKGPVTVGLTRQGSGFAARVDLTDASMKLPAIGWSKSAGVAGVLTFSAKQDGPVYQIDDAVLDGEGFSATGSAELDEAGLKSMVLNSLALNRSDSISARVTRIEGGLGVSIAANGIDARPMLATLETGLGESGEEKSADTDRLRIELSADRVVGFNGETLEDAAIRYEASGGRVRGASLAASIDGAPVSMVFEPAAKDAPALRLEAGDTGALLRFSGFYGKMKGGRLRAKLGTREGAYAGQVVLSDFILVDEERLRRLVGTAQQRSDSLAARLGKDLPVANAYFDTAYATMLWRGGRLILDDGIIRGPVFGSSFAGTLIDPSGRVAMAGSFMPAYGVNRLFGALPFVGGVLGNGGEGGLIGITYRLDGLLSDPTLTVNPISLIAPGIFRRIFEY</sequence>
<gene>
    <name evidence="1" type="ORF">LZD57_22630</name>
</gene>
<organism evidence="1 2">
    <name type="scientific">Jiella avicenniae</name>
    <dbReference type="NCBI Taxonomy" id="2907202"/>
    <lineage>
        <taxon>Bacteria</taxon>
        <taxon>Pseudomonadati</taxon>
        <taxon>Pseudomonadota</taxon>
        <taxon>Alphaproteobacteria</taxon>
        <taxon>Hyphomicrobiales</taxon>
        <taxon>Aurantimonadaceae</taxon>
        <taxon>Jiella</taxon>
    </lineage>
</organism>
<evidence type="ECO:0000313" key="1">
    <source>
        <dbReference type="EMBL" id="MCE7030791.1"/>
    </source>
</evidence>
<proteinExistence type="predicted"/>
<dbReference type="Proteomes" id="UP001139035">
    <property type="component" value="Unassembled WGS sequence"/>
</dbReference>
<dbReference type="EMBL" id="JAJUWU010000029">
    <property type="protein sequence ID" value="MCE7030791.1"/>
    <property type="molecule type" value="Genomic_DNA"/>
</dbReference>
<protein>
    <recommendedName>
        <fullName evidence="3">AsmA-like C-terminal region</fullName>
    </recommendedName>
</protein>
<dbReference type="AlphaFoldDB" id="A0A9X1T6M7"/>
<keyword evidence="2" id="KW-1185">Reference proteome</keyword>
<dbReference type="RefSeq" id="WP_233721861.1">
    <property type="nucleotide sequence ID" value="NZ_JAJUWU010000029.1"/>
</dbReference>
<accession>A0A9X1T6M7</accession>
<evidence type="ECO:0000313" key="2">
    <source>
        <dbReference type="Proteomes" id="UP001139035"/>
    </source>
</evidence>